<evidence type="ECO:0000313" key="4">
    <source>
        <dbReference type="Proteomes" id="UP001209535"/>
    </source>
</evidence>
<name>A0ABT2X9K7_9RHOB</name>
<dbReference type="EMBL" id="JAOVQO010000050">
    <property type="protein sequence ID" value="MCU9850633.1"/>
    <property type="molecule type" value="Genomic_DNA"/>
</dbReference>
<dbReference type="Pfam" id="PF00892">
    <property type="entry name" value="EamA"/>
    <property type="match status" value="2"/>
</dbReference>
<feature type="transmembrane region" description="Helical" evidence="1">
    <location>
        <begin position="261"/>
        <end position="278"/>
    </location>
</feature>
<keyword evidence="1" id="KW-0472">Membrane</keyword>
<evidence type="ECO:0000256" key="1">
    <source>
        <dbReference type="SAM" id="Phobius"/>
    </source>
</evidence>
<evidence type="ECO:0000259" key="2">
    <source>
        <dbReference type="Pfam" id="PF00892"/>
    </source>
</evidence>
<feature type="domain" description="EamA" evidence="2">
    <location>
        <begin position="147"/>
        <end position="275"/>
    </location>
</feature>
<feature type="transmembrane region" description="Helical" evidence="1">
    <location>
        <begin position="62"/>
        <end position="82"/>
    </location>
</feature>
<gene>
    <name evidence="3" type="ORF">OEZ60_21945</name>
</gene>
<protein>
    <submittedName>
        <fullName evidence="3">DMT family transporter</fullName>
    </submittedName>
</protein>
<feature type="transmembrane region" description="Helical" evidence="1">
    <location>
        <begin position="6"/>
        <end position="24"/>
    </location>
</feature>
<feature type="domain" description="EamA" evidence="2">
    <location>
        <begin position="5"/>
        <end position="131"/>
    </location>
</feature>
<feature type="transmembrane region" description="Helical" evidence="1">
    <location>
        <begin position="174"/>
        <end position="195"/>
    </location>
</feature>
<reference evidence="3 4" key="1">
    <citation type="submission" date="2022-10" db="EMBL/GenBank/DDBJ databases">
        <title>Defluviimonas sp. nov., isolated from ocean surface sediments.</title>
        <authorList>
            <person name="He W."/>
            <person name="Wang L."/>
            <person name="Zhang D.-F."/>
        </authorList>
    </citation>
    <scope>NUCLEOTIDE SEQUENCE [LARGE SCALE GENOMIC DNA]</scope>
    <source>
        <strain evidence="3 4">WL0024</strain>
    </source>
</reference>
<feature type="transmembrane region" description="Helical" evidence="1">
    <location>
        <begin position="31"/>
        <end position="50"/>
    </location>
</feature>
<dbReference type="InterPro" id="IPR037185">
    <property type="entry name" value="EmrE-like"/>
</dbReference>
<comment type="caution">
    <text evidence="3">The sequence shown here is derived from an EMBL/GenBank/DDBJ whole genome shotgun (WGS) entry which is preliminary data.</text>
</comment>
<keyword evidence="1" id="KW-0812">Transmembrane</keyword>
<organism evidence="3 4">
    <name type="scientific">Albidovulum salinarum</name>
    <dbReference type="NCBI Taxonomy" id="2984153"/>
    <lineage>
        <taxon>Bacteria</taxon>
        <taxon>Pseudomonadati</taxon>
        <taxon>Pseudomonadota</taxon>
        <taxon>Alphaproteobacteria</taxon>
        <taxon>Rhodobacterales</taxon>
        <taxon>Paracoccaceae</taxon>
        <taxon>Albidovulum</taxon>
    </lineage>
</organism>
<proteinExistence type="predicted"/>
<feature type="transmembrane region" description="Helical" evidence="1">
    <location>
        <begin position="146"/>
        <end position="168"/>
    </location>
</feature>
<evidence type="ECO:0000313" key="3">
    <source>
        <dbReference type="EMBL" id="MCU9850633.1"/>
    </source>
</evidence>
<sequence length="279" mass="28092">MESLYFGLAAALCWGVHDVCVRYVSQRVDVAAAMTVVLATGLVALLPFSLTEADALPARSAALAALAGLAFAGGTYSLYRAFAIGPLRLVAPIVGAYPILSLLWAAATGTPPTVLQWLAAATIVGGIALIAILSDESGTASGGRRAAMIWAGLGGTGFALTFALGQAASGSGSGLSAIFVARAAALAVVAGVVTLSPGRGRFLRAPWLLLATMGVLDAAALGLVLLAGGLPHPEFASVASSVFGVVTILLAWAFLRERMTLPQWGGVALVFAGIGYLGL</sequence>
<keyword evidence="1" id="KW-1133">Transmembrane helix</keyword>
<keyword evidence="4" id="KW-1185">Reference proteome</keyword>
<dbReference type="RefSeq" id="WP_263340954.1">
    <property type="nucleotide sequence ID" value="NZ_JAOVQO010000050.1"/>
</dbReference>
<dbReference type="InterPro" id="IPR000620">
    <property type="entry name" value="EamA_dom"/>
</dbReference>
<feature type="transmembrane region" description="Helical" evidence="1">
    <location>
        <begin position="114"/>
        <end position="134"/>
    </location>
</feature>
<feature type="transmembrane region" description="Helical" evidence="1">
    <location>
        <begin position="207"/>
        <end position="229"/>
    </location>
</feature>
<dbReference type="SUPFAM" id="SSF103481">
    <property type="entry name" value="Multidrug resistance efflux transporter EmrE"/>
    <property type="match status" value="2"/>
</dbReference>
<feature type="transmembrane region" description="Helical" evidence="1">
    <location>
        <begin position="89"/>
        <end position="108"/>
    </location>
</feature>
<accession>A0ABT2X9K7</accession>
<dbReference type="Proteomes" id="UP001209535">
    <property type="component" value="Unassembled WGS sequence"/>
</dbReference>
<feature type="transmembrane region" description="Helical" evidence="1">
    <location>
        <begin position="235"/>
        <end position="254"/>
    </location>
</feature>